<evidence type="ECO:0000256" key="3">
    <source>
        <dbReference type="PROSITE-ProRule" id="PRU00023"/>
    </source>
</evidence>
<feature type="domain" description="Clr5" evidence="5">
    <location>
        <begin position="1"/>
        <end position="54"/>
    </location>
</feature>
<feature type="repeat" description="ANK" evidence="3">
    <location>
        <begin position="186"/>
        <end position="218"/>
    </location>
</feature>
<evidence type="ECO:0000259" key="5">
    <source>
        <dbReference type="Pfam" id="PF14420"/>
    </source>
</evidence>
<dbReference type="Gene3D" id="1.25.40.20">
    <property type="entry name" value="Ankyrin repeat-containing domain"/>
    <property type="match status" value="2"/>
</dbReference>
<accession>A0AAJ0MAA3</accession>
<dbReference type="InterPro" id="IPR025676">
    <property type="entry name" value="Clr5_dom"/>
</dbReference>
<feature type="compositionally biased region" description="Polar residues" evidence="4">
    <location>
        <begin position="58"/>
        <end position="70"/>
    </location>
</feature>
<evidence type="ECO:0000313" key="6">
    <source>
        <dbReference type="EMBL" id="KAK3346066.1"/>
    </source>
</evidence>
<evidence type="ECO:0000256" key="1">
    <source>
        <dbReference type="ARBA" id="ARBA00022737"/>
    </source>
</evidence>
<feature type="repeat" description="ANK" evidence="3">
    <location>
        <begin position="219"/>
        <end position="251"/>
    </location>
</feature>
<name>A0AAJ0MAA3_9PEZI</name>
<keyword evidence="1" id="KW-0677">Repeat</keyword>
<dbReference type="Pfam" id="PF14420">
    <property type="entry name" value="Clr5"/>
    <property type="match status" value="1"/>
</dbReference>
<evidence type="ECO:0000256" key="2">
    <source>
        <dbReference type="ARBA" id="ARBA00023043"/>
    </source>
</evidence>
<keyword evidence="7" id="KW-1185">Reference proteome</keyword>
<dbReference type="PANTHER" id="PTHR24173:SF74">
    <property type="entry name" value="ANKYRIN REPEAT DOMAIN-CONTAINING PROTEIN 16"/>
    <property type="match status" value="1"/>
</dbReference>
<dbReference type="PANTHER" id="PTHR24173">
    <property type="entry name" value="ANKYRIN REPEAT CONTAINING"/>
    <property type="match status" value="1"/>
</dbReference>
<evidence type="ECO:0000313" key="7">
    <source>
        <dbReference type="Proteomes" id="UP001275084"/>
    </source>
</evidence>
<proteinExistence type="predicted"/>
<gene>
    <name evidence="6" type="ORF">B0T25DRAFT_483680</name>
</gene>
<protein>
    <submittedName>
        <fullName evidence="6">Ankyrin repeat-containing domain protein</fullName>
    </submittedName>
</protein>
<dbReference type="SUPFAM" id="SSF48403">
    <property type="entry name" value="Ankyrin repeat"/>
    <property type="match status" value="1"/>
</dbReference>
<feature type="repeat" description="ANK" evidence="3">
    <location>
        <begin position="252"/>
        <end position="287"/>
    </location>
</feature>
<dbReference type="InterPro" id="IPR036770">
    <property type="entry name" value="Ankyrin_rpt-contain_sf"/>
</dbReference>
<dbReference type="PROSITE" id="PS50297">
    <property type="entry name" value="ANK_REP_REGION"/>
    <property type="match status" value="3"/>
</dbReference>
<feature type="region of interest" description="Disordered" evidence="4">
    <location>
        <begin position="58"/>
        <end position="86"/>
    </location>
</feature>
<dbReference type="Pfam" id="PF00023">
    <property type="entry name" value="Ank"/>
    <property type="match status" value="2"/>
</dbReference>
<comment type="caution">
    <text evidence="6">The sequence shown here is derived from an EMBL/GenBank/DDBJ whole genome shotgun (WGS) entry which is preliminary data.</text>
</comment>
<reference evidence="6" key="2">
    <citation type="submission" date="2023-06" db="EMBL/GenBank/DDBJ databases">
        <authorList>
            <consortium name="Lawrence Berkeley National Laboratory"/>
            <person name="Haridas S."/>
            <person name="Hensen N."/>
            <person name="Bonometti L."/>
            <person name="Westerberg I."/>
            <person name="Brannstrom I.O."/>
            <person name="Guillou S."/>
            <person name="Cros-Aarteil S."/>
            <person name="Calhoun S."/>
            <person name="Kuo A."/>
            <person name="Mondo S."/>
            <person name="Pangilinan J."/>
            <person name="Riley R."/>
            <person name="Labutti K."/>
            <person name="Andreopoulos B."/>
            <person name="Lipzen A."/>
            <person name="Chen C."/>
            <person name="Yanf M."/>
            <person name="Daum C."/>
            <person name="Ng V."/>
            <person name="Clum A."/>
            <person name="Steindorff A."/>
            <person name="Ohm R."/>
            <person name="Martin F."/>
            <person name="Silar P."/>
            <person name="Natvig D."/>
            <person name="Lalanne C."/>
            <person name="Gautier V."/>
            <person name="Ament-Velasquez S.L."/>
            <person name="Kruys A."/>
            <person name="Hutchinson M.I."/>
            <person name="Powell A.J."/>
            <person name="Barry K."/>
            <person name="Miller A.N."/>
            <person name="Grigoriev I.V."/>
            <person name="Debuchy R."/>
            <person name="Gladieux P."/>
            <person name="Thoren M.H."/>
            <person name="Johannesson H."/>
        </authorList>
    </citation>
    <scope>NUCLEOTIDE SEQUENCE</scope>
    <source>
        <strain evidence="6">CBS 955.72</strain>
    </source>
</reference>
<dbReference type="InterPro" id="IPR002110">
    <property type="entry name" value="Ankyrin_rpt"/>
</dbReference>
<dbReference type="Pfam" id="PF12796">
    <property type="entry name" value="Ank_2"/>
    <property type="match status" value="1"/>
</dbReference>
<dbReference type="EMBL" id="JAUIQD010000006">
    <property type="protein sequence ID" value="KAK3346066.1"/>
    <property type="molecule type" value="Genomic_DNA"/>
</dbReference>
<organism evidence="6 7">
    <name type="scientific">Lasiosphaeria hispida</name>
    <dbReference type="NCBI Taxonomy" id="260671"/>
    <lineage>
        <taxon>Eukaryota</taxon>
        <taxon>Fungi</taxon>
        <taxon>Dikarya</taxon>
        <taxon>Ascomycota</taxon>
        <taxon>Pezizomycotina</taxon>
        <taxon>Sordariomycetes</taxon>
        <taxon>Sordariomycetidae</taxon>
        <taxon>Sordariales</taxon>
        <taxon>Lasiosphaeriaceae</taxon>
        <taxon>Lasiosphaeria</taxon>
    </lineage>
</organism>
<dbReference type="Proteomes" id="UP001275084">
    <property type="component" value="Unassembled WGS sequence"/>
</dbReference>
<keyword evidence="2 3" id="KW-0040">ANK repeat</keyword>
<sequence>MAKDWAPVHDEVHRLYVEQNQPLTEVMRLVKGKFGFIASERSYRTQLAKWGYTKYSTQAAPKSMKTSGPPKNQPRRARQQAVSMTALRSPSINQTGIPSVNDMVPASFPQFGGNGHGSFFGVSDAAPIGNYQTHMQLSNMGGHIPVTNAFGHDGKTPLHHAVIARRVDLVKSLLHDGAPVNTKDYVGNHPLHYAAIASDPEIVDLLIRFGSEVDARGQHGLSALHLATTGENLRVVNILVNGGADVCTQDDGGNAPLHLALAALASNCNLIVDALIAGKADLNQENGAGVTPFLALLDRPYQPESILEYVPVFLNGGASATKPLTSGKTPLQIFLFRCPSKWSLAAGGRYHIERDSGRRCNRALHCLLDKGASPDTPMQSGVPLVVSFFRCHYMDCKTDRSLAERLVELSSVDSVFCDGGTLLHELVGYYRPPSRNQRGITGLLKSLLERGANPNHQNHNGETPLMALLADRINDFRDKKAILEVAEVLLNHGADPLQGDAKGRQVIFQPRLSSNHSDTSPLLLRRILWACIRIIKAKQGHQIVAERRWETDENKWWMEWQKAARMLQEVEWDKLDPPIREQLGSPDERCQEESKKVAYGVLAESQLQVYEDRTRSALGKNEEHRRMTACILRDCRAHGVPVDIMYFDLLLELC</sequence>
<dbReference type="AlphaFoldDB" id="A0AAJ0MAA3"/>
<dbReference type="PROSITE" id="PS50088">
    <property type="entry name" value="ANK_REPEAT"/>
    <property type="match status" value="4"/>
</dbReference>
<reference evidence="6" key="1">
    <citation type="journal article" date="2023" name="Mol. Phylogenet. Evol.">
        <title>Genome-scale phylogeny and comparative genomics of the fungal order Sordariales.</title>
        <authorList>
            <person name="Hensen N."/>
            <person name="Bonometti L."/>
            <person name="Westerberg I."/>
            <person name="Brannstrom I.O."/>
            <person name="Guillou S."/>
            <person name="Cros-Aarteil S."/>
            <person name="Calhoun S."/>
            <person name="Haridas S."/>
            <person name="Kuo A."/>
            <person name="Mondo S."/>
            <person name="Pangilinan J."/>
            <person name="Riley R."/>
            <person name="LaButti K."/>
            <person name="Andreopoulos B."/>
            <person name="Lipzen A."/>
            <person name="Chen C."/>
            <person name="Yan M."/>
            <person name="Daum C."/>
            <person name="Ng V."/>
            <person name="Clum A."/>
            <person name="Steindorff A."/>
            <person name="Ohm R.A."/>
            <person name="Martin F."/>
            <person name="Silar P."/>
            <person name="Natvig D.O."/>
            <person name="Lalanne C."/>
            <person name="Gautier V."/>
            <person name="Ament-Velasquez S.L."/>
            <person name="Kruys A."/>
            <person name="Hutchinson M.I."/>
            <person name="Powell A.J."/>
            <person name="Barry K."/>
            <person name="Miller A.N."/>
            <person name="Grigoriev I.V."/>
            <person name="Debuchy R."/>
            <person name="Gladieux P."/>
            <person name="Hiltunen Thoren M."/>
            <person name="Johannesson H."/>
        </authorList>
    </citation>
    <scope>NUCLEOTIDE SEQUENCE</scope>
    <source>
        <strain evidence="6">CBS 955.72</strain>
    </source>
</reference>
<dbReference type="SMART" id="SM00248">
    <property type="entry name" value="ANK"/>
    <property type="match status" value="6"/>
</dbReference>
<feature type="repeat" description="ANK" evidence="3">
    <location>
        <begin position="153"/>
        <end position="185"/>
    </location>
</feature>
<evidence type="ECO:0000256" key="4">
    <source>
        <dbReference type="SAM" id="MobiDB-lite"/>
    </source>
</evidence>